<sequence length="218" mass="24004">MALLDVGRQCALPECRQLDFLPFRCQFCHEDYCESHWKVTGHDCPQKEQVKDVRVPVCPLCQKPVPVRRGDDPNLRVEQHIANNCADPGTSVSAPAYKSACYYPACKAKVLVATRCAKCQEQFCLKHRFETDHKCSGPVPVTRRLADRFQMRITGNDKSSAQVTVTKSAPAKSAAPSGSTQRVGSTNAAALSSPRPQGPEVIDLEALEDKRPVVIVID</sequence>
<dbReference type="InterPro" id="IPR000058">
    <property type="entry name" value="Znf_AN1"/>
</dbReference>
<protein>
    <recommendedName>
        <fullName evidence="7">AN1-type domain-containing protein</fullName>
    </recommendedName>
</protein>
<feature type="domain" description="AN1-type" evidence="7">
    <location>
        <begin position="4"/>
        <end position="52"/>
    </location>
</feature>
<evidence type="ECO:0000259" key="7">
    <source>
        <dbReference type="PROSITE" id="PS51039"/>
    </source>
</evidence>
<gene>
    <name evidence="8" type="ORF">IWQ60_010621</name>
</gene>
<evidence type="ECO:0000313" key="8">
    <source>
        <dbReference type="EMBL" id="KAJ1910503.1"/>
    </source>
</evidence>
<dbReference type="SMART" id="SM00154">
    <property type="entry name" value="ZnF_AN1"/>
    <property type="match status" value="2"/>
</dbReference>
<feature type="compositionally biased region" description="Polar residues" evidence="6">
    <location>
        <begin position="157"/>
        <end position="166"/>
    </location>
</feature>
<dbReference type="PROSITE" id="PS51039">
    <property type="entry name" value="ZF_AN1"/>
    <property type="match status" value="2"/>
</dbReference>
<keyword evidence="2" id="KW-0677">Repeat</keyword>
<feature type="domain" description="AN1-type" evidence="7">
    <location>
        <begin position="95"/>
        <end position="143"/>
    </location>
</feature>
<evidence type="ECO:0000256" key="1">
    <source>
        <dbReference type="ARBA" id="ARBA00022723"/>
    </source>
</evidence>
<dbReference type="OrthoDB" id="431929at2759"/>
<dbReference type="Proteomes" id="UP001150569">
    <property type="component" value="Unassembled WGS sequence"/>
</dbReference>
<comment type="caution">
    <text evidence="8">The sequence shown here is derived from an EMBL/GenBank/DDBJ whole genome shotgun (WGS) entry which is preliminary data.</text>
</comment>
<accession>A0A9W7ZQ10</accession>
<evidence type="ECO:0000256" key="6">
    <source>
        <dbReference type="SAM" id="MobiDB-lite"/>
    </source>
</evidence>
<dbReference type="AlphaFoldDB" id="A0A9W7ZQ10"/>
<dbReference type="InterPro" id="IPR057357">
    <property type="entry name" value="Znf-C2H2_ZFAND2A/B"/>
</dbReference>
<dbReference type="PANTHER" id="PTHR14677">
    <property type="entry name" value="ARSENITE INDUCUBLE RNA ASSOCIATED PROTEIN AIP-1-RELATED"/>
    <property type="match status" value="1"/>
</dbReference>
<dbReference type="GO" id="GO:0008270">
    <property type="term" value="F:zinc ion binding"/>
    <property type="evidence" value="ECO:0007669"/>
    <property type="project" value="UniProtKB-KW"/>
</dbReference>
<dbReference type="SUPFAM" id="SSF118310">
    <property type="entry name" value="AN1-like Zinc finger"/>
    <property type="match status" value="2"/>
</dbReference>
<dbReference type="InterPro" id="IPR035896">
    <property type="entry name" value="AN1-like_Znf"/>
</dbReference>
<evidence type="ECO:0000313" key="9">
    <source>
        <dbReference type="Proteomes" id="UP001150569"/>
    </source>
</evidence>
<dbReference type="Pfam" id="PF01428">
    <property type="entry name" value="zf-AN1"/>
    <property type="match status" value="2"/>
</dbReference>
<feature type="region of interest" description="Disordered" evidence="6">
    <location>
        <begin position="157"/>
        <end position="202"/>
    </location>
</feature>
<dbReference type="GO" id="GO:0005737">
    <property type="term" value="C:cytoplasm"/>
    <property type="evidence" value="ECO:0007669"/>
    <property type="project" value="TreeGrafter"/>
</dbReference>
<dbReference type="EMBL" id="JANBPT010001042">
    <property type="protein sequence ID" value="KAJ1910503.1"/>
    <property type="molecule type" value="Genomic_DNA"/>
</dbReference>
<evidence type="ECO:0000256" key="3">
    <source>
        <dbReference type="ARBA" id="ARBA00022771"/>
    </source>
</evidence>
<dbReference type="PANTHER" id="PTHR14677:SF40">
    <property type="entry name" value="CDC48-ASSOCIATED UBIQUITIN-LIKE_ZINC FINGER PROTEIN 1"/>
    <property type="match status" value="1"/>
</dbReference>
<keyword evidence="4" id="KW-0862">Zinc</keyword>
<organism evidence="8 9">
    <name type="scientific">Tieghemiomyces parasiticus</name>
    <dbReference type="NCBI Taxonomy" id="78921"/>
    <lineage>
        <taxon>Eukaryota</taxon>
        <taxon>Fungi</taxon>
        <taxon>Fungi incertae sedis</taxon>
        <taxon>Zoopagomycota</taxon>
        <taxon>Kickxellomycotina</taxon>
        <taxon>Dimargaritomycetes</taxon>
        <taxon>Dimargaritales</taxon>
        <taxon>Dimargaritaceae</taxon>
        <taxon>Tieghemiomyces</taxon>
    </lineage>
</organism>
<feature type="compositionally biased region" description="Low complexity" evidence="6">
    <location>
        <begin position="167"/>
        <end position="179"/>
    </location>
</feature>
<evidence type="ECO:0000256" key="5">
    <source>
        <dbReference type="PROSITE-ProRule" id="PRU00449"/>
    </source>
</evidence>
<dbReference type="Pfam" id="PF25403">
    <property type="entry name" value="zf-C2H2_ZFAND2"/>
    <property type="match status" value="1"/>
</dbReference>
<name>A0A9W7ZQ10_9FUNG</name>
<feature type="compositionally biased region" description="Polar residues" evidence="6">
    <location>
        <begin position="180"/>
        <end position="190"/>
    </location>
</feature>
<keyword evidence="1" id="KW-0479">Metal-binding</keyword>
<proteinExistence type="predicted"/>
<evidence type="ECO:0000256" key="2">
    <source>
        <dbReference type="ARBA" id="ARBA00022737"/>
    </source>
</evidence>
<evidence type="ECO:0000256" key="4">
    <source>
        <dbReference type="ARBA" id="ARBA00022833"/>
    </source>
</evidence>
<keyword evidence="3 5" id="KW-0863">Zinc-finger</keyword>
<keyword evidence="9" id="KW-1185">Reference proteome</keyword>
<dbReference type="Gene3D" id="4.10.1110.10">
    <property type="entry name" value="AN1-like Zinc finger"/>
    <property type="match status" value="2"/>
</dbReference>
<reference evidence="8" key="1">
    <citation type="submission" date="2022-07" db="EMBL/GenBank/DDBJ databases">
        <title>Phylogenomic reconstructions and comparative analyses of Kickxellomycotina fungi.</title>
        <authorList>
            <person name="Reynolds N.K."/>
            <person name="Stajich J.E."/>
            <person name="Barry K."/>
            <person name="Grigoriev I.V."/>
            <person name="Crous P."/>
            <person name="Smith M.E."/>
        </authorList>
    </citation>
    <scope>NUCLEOTIDE SEQUENCE</scope>
    <source>
        <strain evidence="8">RSA 861</strain>
    </source>
</reference>